<dbReference type="InterPro" id="IPR058512">
    <property type="entry name" value="DUF8199"/>
</dbReference>
<organism evidence="1 2">
    <name type="scientific">Flavobacterium sediminis</name>
    <dbReference type="NCBI Taxonomy" id="2201181"/>
    <lineage>
        <taxon>Bacteria</taxon>
        <taxon>Pseudomonadati</taxon>
        <taxon>Bacteroidota</taxon>
        <taxon>Flavobacteriia</taxon>
        <taxon>Flavobacteriales</taxon>
        <taxon>Flavobacteriaceae</taxon>
        <taxon>Flavobacterium</taxon>
    </lineage>
</organism>
<proteinExistence type="predicted"/>
<dbReference type="NCBIfam" id="NF047658">
    <property type="entry name" value="HYC_CC_PP"/>
    <property type="match status" value="1"/>
</dbReference>
<name>A0A2U8QZV1_9FLAO</name>
<dbReference type="Proteomes" id="UP000245429">
    <property type="component" value="Chromosome"/>
</dbReference>
<evidence type="ECO:0000313" key="2">
    <source>
        <dbReference type="Proteomes" id="UP000245429"/>
    </source>
</evidence>
<dbReference type="RefSeq" id="WP_109570682.1">
    <property type="nucleotide sequence ID" value="NZ_CP029463.1"/>
</dbReference>
<protein>
    <submittedName>
        <fullName evidence="1">Uncharacterized protein</fullName>
    </submittedName>
</protein>
<accession>A0A2U8QZV1</accession>
<dbReference type="InterPro" id="IPR058060">
    <property type="entry name" value="HYC_CC_PP"/>
</dbReference>
<sequence length="127" mass="14679">MVFVVLFSTLSFTISKHYCGDKLVDTAIFQEAKTCGMEKLQVLTNSKCSVTKKSCCSDEHLVIKGQEEMKLSSFDKLSLEQQLFFTTFCYTYFSLFNAIEQKENNFKDYSPPLIVRDIHLLDEVYLI</sequence>
<reference evidence="1 2" key="1">
    <citation type="submission" date="2018-05" db="EMBL/GenBank/DDBJ databases">
        <title>Flavobacterium sp. MEBiC07310.</title>
        <authorList>
            <person name="Baek K."/>
        </authorList>
    </citation>
    <scope>NUCLEOTIDE SEQUENCE [LARGE SCALE GENOMIC DNA]</scope>
    <source>
        <strain evidence="1 2">MEBiC07310</strain>
    </source>
</reference>
<keyword evidence="2" id="KW-1185">Reference proteome</keyword>
<gene>
    <name evidence="1" type="ORF">DI487_12575</name>
</gene>
<dbReference type="KEGG" id="fse:DI487_12575"/>
<evidence type="ECO:0000313" key="1">
    <source>
        <dbReference type="EMBL" id="AWM15345.1"/>
    </source>
</evidence>
<dbReference type="AlphaFoldDB" id="A0A2U8QZV1"/>
<dbReference type="Pfam" id="PF26622">
    <property type="entry name" value="DUF8199"/>
    <property type="match status" value="1"/>
</dbReference>
<dbReference type="OrthoDB" id="1493875at2"/>
<dbReference type="EMBL" id="CP029463">
    <property type="protein sequence ID" value="AWM15345.1"/>
    <property type="molecule type" value="Genomic_DNA"/>
</dbReference>